<sequence>MVVRITYEDMDDKWTLFKPLKRDLWLTSIAFFILTEFFIWVLEHRINTAFRGERLVSNLTRLVVVVWVFVMLIFSSSYTASLSSRLTAQRFRPTIKDVKELLENGHNVGCQEGSFMVDRLKGKGFEE</sequence>
<organism evidence="13 14">
    <name type="scientific">Ilex paraguariensis</name>
    <name type="common">yerba mate</name>
    <dbReference type="NCBI Taxonomy" id="185542"/>
    <lineage>
        <taxon>Eukaryota</taxon>
        <taxon>Viridiplantae</taxon>
        <taxon>Streptophyta</taxon>
        <taxon>Embryophyta</taxon>
        <taxon>Tracheophyta</taxon>
        <taxon>Spermatophyta</taxon>
        <taxon>Magnoliopsida</taxon>
        <taxon>eudicotyledons</taxon>
        <taxon>Gunneridae</taxon>
        <taxon>Pentapetalae</taxon>
        <taxon>asterids</taxon>
        <taxon>campanulids</taxon>
        <taxon>Aquifoliales</taxon>
        <taxon>Aquifoliaceae</taxon>
        <taxon>Ilex</taxon>
    </lineage>
</organism>
<keyword evidence="14" id="KW-1185">Reference proteome</keyword>
<evidence type="ECO:0000313" key="14">
    <source>
        <dbReference type="Proteomes" id="UP001642360"/>
    </source>
</evidence>
<evidence type="ECO:0000256" key="9">
    <source>
        <dbReference type="ARBA" id="ARBA00023286"/>
    </source>
</evidence>
<dbReference type="Gene3D" id="1.10.287.70">
    <property type="match status" value="1"/>
</dbReference>
<evidence type="ECO:0000256" key="7">
    <source>
        <dbReference type="ARBA" id="ARBA00023170"/>
    </source>
</evidence>
<keyword evidence="5" id="KW-0406">Ion transport</keyword>
<name>A0ABC8RMM2_9AQUA</name>
<feature type="transmembrane region" description="Helical" evidence="11">
    <location>
        <begin position="24"/>
        <end position="42"/>
    </location>
</feature>
<keyword evidence="2" id="KW-0813">Transport</keyword>
<evidence type="ECO:0000256" key="8">
    <source>
        <dbReference type="ARBA" id="ARBA00023180"/>
    </source>
</evidence>
<dbReference type="PANTHER" id="PTHR18966">
    <property type="entry name" value="IONOTROPIC GLUTAMATE RECEPTOR"/>
    <property type="match status" value="1"/>
</dbReference>
<keyword evidence="6 11" id="KW-0472">Membrane</keyword>
<evidence type="ECO:0000313" key="13">
    <source>
        <dbReference type="EMBL" id="CAK9146062.1"/>
    </source>
</evidence>
<evidence type="ECO:0000256" key="6">
    <source>
        <dbReference type="ARBA" id="ARBA00023136"/>
    </source>
</evidence>
<gene>
    <name evidence="13" type="ORF">ILEXP_LOCUS13901</name>
</gene>
<dbReference type="InterPro" id="IPR015683">
    <property type="entry name" value="Ionotropic_Glu_rcpt"/>
</dbReference>
<dbReference type="GO" id="GO:0016020">
    <property type="term" value="C:membrane"/>
    <property type="evidence" value="ECO:0007669"/>
    <property type="project" value="UniProtKB-SubCell"/>
</dbReference>
<comment type="caution">
    <text evidence="13">The sequence shown here is derived from an EMBL/GenBank/DDBJ whole genome shotgun (WGS) entry which is preliminary data.</text>
</comment>
<evidence type="ECO:0000256" key="4">
    <source>
        <dbReference type="ARBA" id="ARBA00022989"/>
    </source>
</evidence>
<evidence type="ECO:0000256" key="1">
    <source>
        <dbReference type="ARBA" id="ARBA00004141"/>
    </source>
</evidence>
<evidence type="ECO:0000256" key="11">
    <source>
        <dbReference type="SAM" id="Phobius"/>
    </source>
</evidence>
<evidence type="ECO:0000259" key="12">
    <source>
        <dbReference type="Pfam" id="PF00060"/>
    </source>
</evidence>
<protein>
    <recommendedName>
        <fullName evidence="12">Ionotropic glutamate receptor C-terminal domain-containing protein</fullName>
    </recommendedName>
</protein>
<comment type="subcellular location">
    <subcellularLocation>
        <location evidence="1">Membrane</location>
        <topology evidence="1">Multi-pass membrane protein</topology>
    </subcellularLocation>
</comment>
<dbReference type="EMBL" id="CAUOFW020001536">
    <property type="protein sequence ID" value="CAK9146062.1"/>
    <property type="molecule type" value="Genomic_DNA"/>
</dbReference>
<keyword evidence="8" id="KW-0325">Glycoprotein</keyword>
<dbReference type="Proteomes" id="UP001642360">
    <property type="component" value="Unassembled WGS sequence"/>
</dbReference>
<dbReference type="GO" id="GO:0034220">
    <property type="term" value="P:monoatomic ion transmembrane transport"/>
    <property type="evidence" value="ECO:0007669"/>
    <property type="project" value="UniProtKB-KW"/>
</dbReference>
<dbReference type="Pfam" id="PF00060">
    <property type="entry name" value="Lig_chan"/>
    <property type="match status" value="1"/>
</dbReference>
<proteinExistence type="predicted"/>
<accession>A0ABC8RMM2</accession>
<dbReference type="AlphaFoldDB" id="A0ABC8RMM2"/>
<reference evidence="13 14" key="1">
    <citation type="submission" date="2024-02" db="EMBL/GenBank/DDBJ databases">
        <authorList>
            <person name="Vignale AGUSTIN F."/>
            <person name="Sosa J E."/>
            <person name="Modenutti C."/>
        </authorList>
    </citation>
    <scope>NUCLEOTIDE SEQUENCE [LARGE SCALE GENOMIC DNA]</scope>
</reference>
<evidence type="ECO:0000256" key="10">
    <source>
        <dbReference type="ARBA" id="ARBA00023303"/>
    </source>
</evidence>
<feature type="domain" description="Ionotropic glutamate receptor C-terminal" evidence="12">
    <location>
        <begin position="53"/>
        <end position="114"/>
    </location>
</feature>
<dbReference type="InterPro" id="IPR001320">
    <property type="entry name" value="Iontro_rcpt_C"/>
</dbReference>
<keyword evidence="9" id="KW-1071">Ligand-gated ion channel</keyword>
<keyword evidence="3 11" id="KW-0812">Transmembrane</keyword>
<evidence type="ECO:0000256" key="2">
    <source>
        <dbReference type="ARBA" id="ARBA00022448"/>
    </source>
</evidence>
<evidence type="ECO:0000256" key="3">
    <source>
        <dbReference type="ARBA" id="ARBA00022692"/>
    </source>
</evidence>
<keyword evidence="10" id="KW-0407">Ion channel</keyword>
<evidence type="ECO:0000256" key="5">
    <source>
        <dbReference type="ARBA" id="ARBA00023065"/>
    </source>
</evidence>
<keyword evidence="4 11" id="KW-1133">Transmembrane helix</keyword>
<keyword evidence="7" id="KW-0675">Receptor</keyword>
<feature type="transmembrane region" description="Helical" evidence="11">
    <location>
        <begin position="62"/>
        <end position="82"/>
    </location>
</feature>